<evidence type="ECO:0000313" key="3">
    <source>
        <dbReference type="Proteomes" id="UP000029085"/>
    </source>
</evidence>
<evidence type="ECO:0000313" key="2">
    <source>
        <dbReference type="EMBL" id="KFL35622.1"/>
    </source>
</evidence>
<dbReference type="NCBIfam" id="TIGR02001">
    <property type="entry name" value="gcw_chp"/>
    <property type="match status" value="1"/>
</dbReference>
<proteinExistence type="predicted"/>
<feature type="signal peptide" evidence="1">
    <location>
        <begin position="1"/>
        <end position="24"/>
    </location>
</feature>
<sequence length="242" mass="26183">MKTRKLLPFALAAALVALPLAAAAQDEDDASEEASMLSWNAAIATDYMFRGVSQTDGEASLQLGADLGFDNGLYVGAWGSNVDFGAGGPDVEIDTYIGWNVDLSDRWNLDLMLNRYNYIGEQDGYGDIDYNEFIGVLALDETWSFTLGYTNDVYALDDDGFYYAVGGSFDLGYDWGLDVTVGHSTFGSSTGIEDYSDFSFSFNRDFGPVNAAIGYYATDSEGDVNFGDAADNRFMLTLSIGG</sequence>
<dbReference type="EMBL" id="AVCJ01000050">
    <property type="protein sequence ID" value="KFL35622.1"/>
    <property type="molecule type" value="Genomic_DNA"/>
</dbReference>
<feature type="chain" id="PRO_5001826314" evidence="1">
    <location>
        <begin position="25"/>
        <end position="242"/>
    </location>
</feature>
<keyword evidence="1" id="KW-0732">Signal</keyword>
<dbReference type="PATRIC" id="fig|1121014.3.peg.2454"/>
<dbReference type="Pfam" id="PF09694">
    <property type="entry name" value="Gcw_chp"/>
    <property type="match status" value="1"/>
</dbReference>
<reference evidence="2 3" key="2">
    <citation type="journal article" date="2015" name="Stand. Genomic Sci.">
        <title>High quality draft genomic sequence of Arenimonas donghaensis DSM 18148(T).</title>
        <authorList>
            <person name="Chen F."/>
            <person name="Wang H."/>
            <person name="Cao Y."/>
            <person name="Li X."/>
            <person name="Wang G."/>
        </authorList>
    </citation>
    <scope>NUCLEOTIDE SEQUENCE [LARGE SCALE GENOMIC DNA]</scope>
    <source>
        <strain evidence="2 3">HO3-R19</strain>
    </source>
</reference>
<dbReference type="OrthoDB" id="9793561at2"/>
<protein>
    <submittedName>
        <fullName evidence="2">Uncharacterized protein</fullName>
    </submittedName>
</protein>
<keyword evidence="3" id="KW-1185">Reference proteome</keyword>
<reference evidence="3" key="1">
    <citation type="submission" date="2013-08" db="EMBL/GenBank/DDBJ databases">
        <title>Genome sequencing of Arenimonas donghaensis.</title>
        <authorList>
            <person name="Chen F."/>
            <person name="Wang G."/>
        </authorList>
    </citation>
    <scope>NUCLEOTIDE SEQUENCE [LARGE SCALE GENOMIC DNA]</scope>
    <source>
        <strain evidence="3">HO3-R19</strain>
    </source>
</reference>
<dbReference type="InterPro" id="IPR010239">
    <property type="entry name" value="CHP02001"/>
</dbReference>
<dbReference type="RefSeq" id="WP_034225635.1">
    <property type="nucleotide sequence ID" value="NZ_AVCJ01000050.1"/>
</dbReference>
<comment type="caution">
    <text evidence="2">The sequence shown here is derived from an EMBL/GenBank/DDBJ whole genome shotgun (WGS) entry which is preliminary data.</text>
</comment>
<accession>A0A087MFG9</accession>
<evidence type="ECO:0000256" key="1">
    <source>
        <dbReference type="SAM" id="SignalP"/>
    </source>
</evidence>
<dbReference type="STRING" id="1121014.N788_07760"/>
<name>A0A087MFG9_9GAMM</name>
<dbReference type="Proteomes" id="UP000029085">
    <property type="component" value="Unassembled WGS sequence"/>
</dbReference>
<organism evidence="2 3">
    <name type="scientific">Arenimonas donghaensis DSM 18148 = HO3-R19</name>
    <dbReference type="NCBI Taxonomy" id="1121014"/>
    <lineage>
        <taxon>Bacteria</taxon>
        <taxon>Pseudomonadati</taxon>
        <taxon>Pseudomonadota</taxon>
        <taxon>Gammaproteobacteria</taxon>
        <taxon>Lysobacterales</taxon>
        <taxon>Lysobacteraceae</taxon>
        <taxon>Arenimonas</taxon>
    </lineage>
</organism>
<gene>
    <name evidence="2" type="ORF">N788_07760</name>
</gene>
<dbReference type="AlphaFoldDB" id="A0A087MFG9"/>